<protein>
    <recommendedName>
        <fullName evidence="4">Helix-turn-helix protein</fullName>
    </recommendedName>
</protein>
<evidence type="ECO:0000256" key="1">
    <source>
        <dbReference type="SAM" id="MobiDB-lite"/>
    </source>
</evidence>
<evidence type="ECO:0008006" key="4">
    <source>
        <dbReference type="Google" id="ProtNLM"/>
    </source>
</evidence>
<feature type="region of interest" description="Disordered" evidence="1">
    <location>
        <begin position="78"/>
        <end position="124"/>
    </location>
</feature>
<dbReference type="AlphaFoldDB" id="A0A917H472"/>
<dbReference type="CDD" id="cd00093">
    <property type="entry name" value="HTH_XRE"/>
    <property type="match status" value="1"/>
</dbReference>
<evidence type="ECO:0000313" key="3">
    <source>
        <dbReference type="Proteomes" id="UP000638848"/>
    </source>
</evidence>
<proteinExistence type="predicted"/>
<name>A0A917H472_9MICC</name>
<comment type="caution">
    <text evidence="2">The sequence shown here is derived from an EMBL/GenBank/DDBJ whole genome shotgun (WGS) entry which is preliminary data.</text>
</comment>
<dbReference type="PANTHER" id="PTHR35010:SF2">
    <property type="entry name" value="BLL4672 PROTEIN"/>
    <property type="match status" value="1"/>
</dbReference>
<dbReference type="EMBL" id="BMEQ01000025">
    <property type="protein sequence ID" value="GGG67045.1"/>
    <property type="molecule type" value="Genomic_DNA"/>
</dbReference>
<reference evidence="2" key="2">
    <citation type="submission" date="2020-09" db="EMBL/GenBank/DDBJ databases">
        <authorList>
            <person name="Sun Q."/>
            <person name="Zhou Y."/>
        </authorList>
    </citation>
    <scope>NUCLEOTIDE SEQUENCE</scope>
    <source>
        <strain evidence="2">CGMCC 1.12187</strain>
    </source>
</reference>
<dbReference type="Proteomes" id="UP000638848">
    <property type="component" value="Unassembled WGS sequence"/>
</dbReference>
<keyword evidence="3" id="KW-1185">Reference proteome</keyword>
<feature type="compositionally biased region" description="Low complexity" evidence="1">
    <location>
        <begin position="89"/>
        <end position="105"/>
    </location>
</feature>
<organism evidence="2 3">
    <name type="scientific">Kocuria dechangensis</name>
    <dbReference type="NCBI Taxonomy" id="1176249"/>
    <lineage>
        <taxon>Bacteria</taxon>
        <taxon>Bacillati</taxon>
        <taxon>Actinomycetota</taxon>
        <taxon>Actinomycetes</taxon>
        <taxon>Micrococcales</taxon>
        <taxon>Micrococcaceae</taxon>
        <taxon>Kocuria</taxon>
    </lineage>
</organism>
<sequence length="124" mass="13257">MYRQGIPHAPAATYSGGMDNRTEVRDFLMSRRAKLTPEEAGLPAVGNRRVPGLRRTEVAALAGVSVEYYAKLERGAIAGAPDRRRRGRACSGRSSRSPAGSPSCGTSTRTCWPPTRSGAPSTPR</sequence>
<accession>A0A917H472</accession>
<reference evidence="2" key="1">
    <citation type="journal article" date="2014" name="Int. J. Syst. Evol. Microbiol.">
        <title>Complete genome sequence of Corynebacterium casei LMG S-19264T (=DSM 44701T), isolated from a smear-ripened cheese.</title>
        <authorList>
            <consortium name="US DOE Joint Genome Institute (JGI-PGF)"/>
            <person name="Walter F."/>
            <person name="Albersmeier A."/>
            <person name="Kalinowski J."/>
            <person name="Ruckert C."/>
        </authorList>
    </citation>
    <scope>NUCLEOTIDE SEQUENCE</scope>
    <source>
        <strain evidence="2">CGMCC 1.12187</strain>
    </source>
</reference>
<dbReference type="InterPro" id="IPR001387">
    <property type="entry name" value="Cro/C1-type_HTH"/>
</dbReference>
<evidence type="ECO:0000313" key="2">
    <source>
        <dbReference type="EMBL" id="GGG67045.1"/>
    </source>
</evidence>
<gene>
    <name evidence="2" type="ORF">GCM10011374_34030</name>
</gene>
<dbReference type="PANTHER" id="PTHR35010">
    <property type="entry name" value="BLL4672 PROTEIN-RELATED"/>
    <property type="match status" value="1"/>
</dbReference>